<feature type="binding site" evidence="7">
    <location>
        <position position="56"/>
    </location>
    <ligand>
        <name>Zn(2+)</name>
        <dbReference type="ChEBI" id="CHEBI:29105"/>
        <label>1</label>
    </ligand>
</feature>
<feature type="binding site" evidence="7">
    <location>
        <position position="128"/>
    </location>
    <ligand>
        <name>Zn(2+)</name>
        <dbReference type="ChEBI" id="CHEBI:29105"/>
        <label>1</label>
    </ligand>
</feature>
<keyword evidence="10" id="KW-1185">Reference proteome</keyword>
<dbReference type="InterPro" id="IPR001279">
    <property type="entry name" value="Metallo-B-lactamas"/>
</dbReference>
<organism evidence="9 10">
    <name type="scientific">Bombella pollinis</name>
    <dbReference type="NCBI Taxonomy" id="2967337"/>
    <lineage>
        <taxon>Bacteria</taxon>
        <taxon>Pseudomonadati</taxon>
        <taxon>Pseudomonadota</taxon>
        <taxon>Alphaproteobacteria</taxon>
        <taxon>Acetobacterales</taxon>
        <taxon>Acetobacteraceae</taxon>
        <taxon>Bombella</taxon>
    </lineage>
</organism>
<comment type="catalytic activity">
    <reaction evidence="1 7">
        <text>an S-(2-hydroxyacyl)glutathione + H2O = a 2-hydroxy carboxylate + glutathione + H(+)</text>
        <dbReference type="Rhea" id="RHEA:21864"/>
        <dbReference type="ChEBI" id="CHEBI:15377"/>
        <dbReference type="ChEBI" id="CHEBI:15378"/>
        <dbReference type="ChEBI" id="CHEBI:57925"/>
        <dbReference type="ChEBI" id="CHEBI:58896"/>
        <dbReference type="ChEBI" id="CHEBI:71261"/>
        <dbReference type="EC" id="3.1.2.6"/>
    </reaction>
</comment>
<feature type="binding site" evidence="7">
    <location>
        <position position="59"/>
    </location>
    <ligand>
        <name>Zn(2+)</name>
        <dbReference type="ChEBI" id="CHEBI:29105"/>
        <label>2</label>
    </ligand>
</feature>
<evidence type="ECO:0000259" key="8">
    <source>
        <dbReference type="SMART" id="SM00849"/>
    </source>
</evidence>
<reference evidence="9 10" key="1">
    <citation type="submission" date="2022-07" db="EMBL/GenBank/DDBJ databases">
        <title>Bombella genomes.</title>
        <authorList>
            <person name="Harer L."/>
            <person name="Styblova S."/>
            <person name="Ehrmann M."/>
        </authorList>
    </citation>
    <scope>NUCLEOTIDE SEQUENCE [LARGE SCALE GENOMIC DNA]</scope>
    <source>
        <strain evidence="9 10">TMW 2.2556</strain>
    </source>
</reference>
<comment type="similarity">
    <text evidence="3 7">Belongs to the metallo-beta-lactamase superfamily. Glyoxalase II family.</text>
</comment>
<comment type="function">
    <text evidence="7">Thiolesterase that catalyzes the hydrolysis of S-D-lactoyl-glutathione to form glutathione and D-lactic acid.</text>
</comment>
<evidence type="ECO:0000256" key="5">
    <source>
        <dbReference type="ARBA" id="ARBA00022801"/>
    </source>
</evidence>
<dbReference type="PANTHER" id="PTHR43705">
    <property type="entry name" value="HYDROXYACYLGLUTATHIONE HYDROLASE"/>
    <property type="match status" value="1"/>
</dbReference>
<feature type="binding site" evidence="7">
    <location>
        <position position="166"/>
    </location>
    <ligand>
        <name>Zn(2+)</name>
        <dbReference type="ChEBI" id="CHEBI:29105"/>
        <label>2</label>
    </ligand>
</feature>
<dbReference type="Proteomes" id="UP001165575">
    <property type="component" value="Unassembled WGS sequence"/>
</dbReference>
<gene>
    <name evidence="7 9" type="primary">gloB</name>
    <name evidence="9" type="ORF">NQF89_07435</name>
</gene>
<evidence type="ECO:0000256" key="2">
    <source>
        <dbReference type="ARBA" id="ARBA00004963"/>
    </source>
</evidence>
<evidence type="ECO:0000313" key="10">
    <source>
        <dbReference type="Proteomes" id="UP001165575"/>
    </source>
</evidence>
<dbReference type="RefSeq" id="WP_266137881.1">
    <property type="nucleotide sequence ID" value="NZ_JANIDX010000006.1"/>
</dbReference>
<feature type="binding site" evidence="7">
    <location>
        <position position="58"/>
    </location>
    <ligand>
        <name>Zn(2+)</name>
        <dbReference type="ChEBI" id="CHEBI:29105"/>
        <label>2</label>
    </ligand>
</feature>
<dbReference type="SUPFAM" id="SSF56281">
    <property type="entry name" value="Metallo-hydrolase/oxidoreductase"/>
    <property type="match status" value="1"/>
</dbReference>
<dbReference type="InterPro" id="IPR036866">
    <property type="entry name" value="RibonucZ/Hydroxyglut_hydro"/>
</dbReference>
<dbReference type="EC" id="3.1.2.6" evidence="7"/>
<dbReference type="Pfam" id="PF00753">
    <property type="entry name" value="Lactamase_B"/>
    <property type="match status" value="1"/>
</dbReference>
<keyword evidence="5 7" id="KW-0378">Hydrolase</keyword>
<evidence type="ECO:0000256" key="3">
    <source>
        <dbReference type="ARBA" id="ARBA00006759"/>
    </source>
</evidence>
<dbReference type="InterPro" id="IPR050110">
    <property type="entry name" value="Glyoxalase_II_hydrolase"/>
</dbReference>
<dbReference type="GO" id="GO:0004416">
    <property type="term" value="F:hydroxyacylglutathione hydrolase activity"/>
    <property type="evidence" value="ECO:0007669"/>
    <property type="project" value="UniProtKB-EC"/>
</dbReference>
<comment type="pathway">
    <text evidence="2 7">Secondary metabolite metabolism; methylglyoxal degradation; (R)-lactate from methylglyoxal: step 2/2.</text>
</comment>
<dbReference type="SMART" id="SM00849">
    <property type="entry name" value="Lactamase_B"/>
    <property type="match status" value="1"/>
</dbReference>
<accession>A0ABT3WPU8</accession>
<comment type="cofactor">
    <cofactor evidence="7">
        <name>Zn(2+)</name>
        <dbReference type="ChEBI" id="CHEBI:29105"/>
    </cofactor>
    <text evidence="7">Binds 2 Zn(2+) ions per subunit.</text>
</comment>
<protein>
    <recommendedName>
        <fullName evidence="7">Hydroxyacylglutathione hydrolase</fullName>
        <ecNumber evidence="7">3.1.2.6</ecNumber>
    </recommendedName>
    <alternativeName>
        <fullName evidence="7">Glyoxalase II</fullName>
        <shortName evidence="7">Glx II</shortName>
    </alternativeName>
</protein>
<dbReference type="InterPro" id="IPR017782">
    <property type="entry name" value="Hydroxyacylglutathione_Hdrlase"/>
</dbReference>
<dbReference type="Gene3D" id="3.60.15.10">
    <property type="entry name" value="Ribonuclease Z/Hydroxyacylglutathione hydrolase-like"/>
    <property type="match status" value="1"/>
</dbReference>
<dbReference type="HAMAP" id="MF_01374">
    <property type="entry name" value="Glyoxalase_2"/>
    <property type="match status" value="1"/>
</dbReference>
<evidence type="ECO:0000256" key="7">
    <source>
        <dbReference type="HAMAP-Rule" id="MF_01374"/>
    </source>
</evidence>
<feature type="binding site" evidence="7">
    <location>
        <position position="108"/>
    </location>
    <ligand>
        <name>Zn(2+)</name>
        <dbReference type="ChEBI" id="CHEBI:29105"/>
        <label>1</label>
    </ligand>
</feature>
<sequence>MTVEIKPLCAFKDNYVWCVRQSAIMPWVVIDPGEAAPVMTLLGEQPPAAILLTHHHNDHIGGVAVLRERYHAPIYGPADIAEIDHPLKGGEKLSLAGLSFHVFATPGHTLDHLCYELEGERPALFSGDTLFSGGSGRLFEGTAEQLFKSFRQFDALPDETMLCPGHEYTQGNLKFIASLGQDSPAFQARVAEVARLREAGRPSVPVTLGVERQTNPFLTAPSVEALAQLRQQKDQF</sequence>
<keyword evidence="4 7" id="KW-0479">Metal-binding</keyword>
<comment type="caution">
    <text evidence="9">The sequence shown here is derived from an EMBL/GenBank/DDBJ whole genome shotgun (WGS) entry which is preliminary data.</text>
</comment>
<evidence type="ECO:0000256" key="6">
    <source>
        <dbReference type="ARBA" id="ARBA00022833"/>
    </source>
</evidence>
<feature type="domain" description="Metallo-beta-lactamase" evidence="8">
    <location>
        <begin position="13"/>
        <end position="166"/>
    </location>
</feature>
<evidence type="ECO:0000256" key="1">
    <source>
        <dbReference type="ARBA" id="ARBA00001623"/>
    </source>
</evidence>
<name>A0ABT3WPU8_9PROT</name>
<dbReference type="Pfam" id="PF16123">
    <property type="entry name" value="HAGH_C"/>
    <property type="match status" value="1"/>
</dbReference>
<dbReference type="InterPro" id="IPR032282">
    <property type="entry name" value="HAGH_C"/>
</dbReference>
<comment type="subunit">
    <text evidence="7">Monomer.</text>
</comment>
<dbReference type="EMBL" id="JANIDX010000006">
    <property type="protein sequence ID" value="MCX5620254.1"/>
    <property type="molecule type" value="Genomic_DNA"/>
</dbReference>
<proteinExistence type="inferred from homology"/>
<dbReference type="PANTHER" id="PTHR43705:SF1">
    <property type="entry name" value="HYDROXYACYLGLUTATHIONE HYDROLASE GLOB"/>
    <property type="match status" value="1"/>
</dbReference>
<keyword evidence="6 7" id="KW-0862">Zinc</keyword>
<dbReference type="NCBIfam" id="TIGR03413">
    <property type="entry name" value="GSH_gloB"/>
    <property type="match status" value="1"/>
</dbReference>
<dbReference type="CDD" id="cd07723">
    <property type="entry name" value="hydroxyacylglutathione_hydrolase_MBL-fold"/>
    <property type="match status" value="1"/>
</dbReference>
<feature type="binding site" evidence="7">
    <location>
        <position position="54"/>
    </location>
    <ligand>
        <name>Zn(2+)</name>
        <dbReference type="ChEBI" id="CHEBI:29105"/>
        <label>1</label>
    </ligand>
</feature>
<feature type="binding site" evidence="7">
    <location>
        <position position="128"/>
    </location>
    <ligand>
        <name>Zn(2+)</name>
        <dbReference type="ChEBI" id="CHEBI:29105"/>
        <label>2</label>
    </ligand>
</feature>
<evidence type="ECO:0000256" key="4">
    <source>
        <dbReference type="ARBA" id="ARBA00022723"/>
    </source>
</evidence>
<dbReference type="InterPro" id="IPR035680">
    <property type="entry name" value="Clx_II_MBL"/>
</dbReference>
<evidence type="ECO:0000313" key="9">
    <source>
        <dbReference type="EMBL" id="MCX5620254.1"/>
    </source>
</evidence>